<protein>
    <submittedName>
        <fullName evidence="2">Uncharacterized protein</fullName>
    </submittedName>
</protein>
<feature type="transmembrane region" description="Helical" evidence="1">
    <location>
        <begin position="101"/>
        <end position="122"/>
    </location>
</feature>
<feature type="transmembrane region" description="Helical" evidence="1">
    <location>
        <begin position="12"/>
        <end position="29"/>
    </location>
</feature>
<comment type="caution">
    <text evidence="2">The sequence shown here is derived from an EMBL/GenBank/DDBJ whole genome shotgun (WGS) entry which is preliminary data.</text>
</comment>
<dbReference type="EMBL" id="REGA01000017">
    <property type="protein sequence ID" value="RQG92283.1"/>
    <property type="molecule type" value="Genomic_DNA"/>
</dbReference>
<keyword evidence="1" id="KW-0472">Membrane</keyword>
<accession>A0A3N6LRD4</accession>
<feature type="transmembrane region" description="Helical" evidence="1">
    <location>
        <begin position="74"/>
        <end position="95"/>
    </location>
</feature>
<dbReference type="AlphaFoldDB" id="A0A3N6LRD4"/>
<feature type="transmembrane region" description="Helical" evidence="1">
    <location>
        <begin position="241"/>
        <end position="266"/>
    </location>
</feature>
<feature type="transmembrane region" description="Helical" evidence="1">
    <location>
        <begin position="49"/>
        <end position="67"/>
    </location>
</feature>
<feature type="transmembrane region" description="Helical" evidence="1">
    <location>
        <begin position="143"/>
        <end position="164"/>
    </location>
</feature>
<gene>
    <name evidence="2" type="ORF">EA473_17435</name>
</gene>
<keyword evidence="1" id="KW-0812">Transmembrane</keyword>
<feature type="transmembrane region" description="Helical" evidence="1">
    <location>
        <begin position="184"/>
        <end position="202"/>
    </location>
</feature>
<name>A0A3N6LRD4_NATCH</name>
<dbReference type="Proteomes" id="UP000282323">
    <property type="component" value="Unassembled WGS sequence"/>
</dbReference>
<evidence type="ECO:0000313" key="2">
    <source>
        <dbReference type="EMBL" id="RQG92283.1"/>
    </source>
</evidence>
<sequence>MTTSLSRWQIGTTIAILVLSIVSTLLGLFRSGHYRDHPDFLTALYMQDLTILAVGVPVLALGLWLAARGSLRGYVIWLGALAYMTYMWATFAFSVAWNEFFLGYVVLFGLSLFALISGFAGIDEDRVYREVHGRVSPVVYSGFLWVIAFGLALLWLGDLVPPLIEGTSPTIVDELGEQATVSHAIDLAVVVPALAIAGYWLWQRRPWGYVVGGVVLLLGALLTPSITGMTVVLVLEGEITVSVWVIVFTMLPLVIAAALAISYLLAFGGKISPQPTGGIQATDEPDP</sequence>
<feature type="transmembrane region" description="Helical" evidence="1">
    <location>
        <begin position="209"/>
        <end position="235"/>
    </location>
</feature>
<keyword evidence="1" id="KW-1133">Transmembrane helix</keyword>
<keyword evidence="3" id="KW-1185">Reference proteome</keyword>
<proteinExistence type="predicted"/>
<dbReference type="RefSeq" id="WP_124196857.1">
    <property type="nucleotide sequence ID" value="NZ_REGA01000017.1"/>
</dbReference>
<organism evidence="2 3">
    <name type="scientific">Natrarchaeobius chitinivorans</name>
    <dbReference type="NCBI Taxonomy" id="1679083"/>
    <lineage>
        <taxon>Archaea</taxon>
        <taxon>Methanobacteriati</taxon>
        <taxon>Methanobacteriota</taxon>
        <taxon>Stenosarchaea group</taxon>
        <taxon>Halobacteria</taxon>
        <taxon>Halobacteriales</taxon>
        <taxon>Natrialbaceae</taxon>
        <taxon>Natrarchaeobius</taxon>
    </lineage>
</organism>
<evidence type="ECO:0000313" key="3">
    <source>
        <dbReference type="Proteomes" id="UP000282323"/>
    </source>
</evidence>
<dbReference type="OrthoDB" id="270404at2157"/>
<evidence type="ECO:0000256" key="1">
    <source>
        <dbReference type="SAM" id="Phobius"/>
    </source>
</evidence>
<reference evidence="2 3" key="1">
    <citation type="submission" date="2018-10" db="EMBL/GenBank/DDBJ databases">
        <title>Natrarchaeobius chitinivorans gen. nov., sp. nov., and Natrarchaeobius haloalkaliphilus sp. nov., alkaliphilic, chitin-utilizing haloarchaea from hypersaline alkaline lakes.</title>
        <authorList>
            <person name="Sorokin D.Y."/>
            <person name="Elcheninov A.G."/>
            <person name="Kostrikina N.A."/>
            <person name="Bale N.J."/>
            <person name="Sinninghe Damste J.S."/>
            <person name="Khijniak T.V."/>
            <person name="Kublanov I.V."/>
            <person name="Toshchakov S.V."/>
        </authorList>
    </citation>
    <scope>NUCLEOTIDE SEQUENCE [LARGE SCALE GENOMIC DNA]</scope>
    <source>
        <strain evidence="2 3">AArcht4T</strain>
    </source>
</reference>